<reference evidence="3 4" key="1">
    <citation type="submission" date="2021-01" db="EMBL/GenBank/DDBJ databases">
        <title>Genomic Encyclopedia of Type Strains, Phase IV (KMG-IV): sequencing the most valuable type-strain genomes for metagenomic binning, comparative biology and taxonomic classification.</title>
        <authorList>
            <person name="Goeker M."/>
        </authorList>
    </citation>
    <scope>NUCLEOTIDE SEQUENCE [LARGE SCALE GENOMIC DNA]</scope>
    <source>
        <strain evidence="3 4">DSM 25879</strain>
    </source>
</reference>
<keyword evidence="3" id="KW-0966">Cell projection</keyword>
<name>A0ABS2P026_9BACI</name>
<keyword evidence="2" id="KW-0472">Membrane</keyword>
<dbReference type="EMBL" id="JAFBED010000004">
    <property type="protein sequence ID" value="MBM7620311.1"/>
    <property type="molecule type" value="Genomic_DNA"/>
</dbReference>
<evidence type="ECO:0000256" key="2">
    <source>
        <dbReference type="SAM" id="Phobius"/>
    </source>
</evidence>
<feature type="compositionally biased region" description="Basic and acidic residues" evidence="1">
    <location>
        <begin position="63"/>
        <end position="72"/>
    </location>
</feature>
<sequence length="194" mass="22534">MGTIIELFLSNPLLLVLLIGAITGLFGKKSKQEEQKRRQQQRQQRQSGQHTEPQTQSAYPNNEPREEKKQESFDWDIDIFNETKEELEKKVRETLSPYLEKKKEQVATAKQTAPLQMKEKVQELSIKQQEIVKNSPILKQELQLSEGRVVKNHKINPKRVVEGVMWAEILGQPRARNPHSPIYSQHYAASRRKG</sequence>
<keyword evidence="3" id="KW-0969">Cilium</keyword>
<organism evidence="3 4">
    <name type="scientific">Sutcliffiella tianshenii</name>
    <dbReference type="NCBI Taxonomy" id="1463404"/>
    <lineage>
        <taxon>Bacteria</taxon>
        <taxon>Bacillati</taxon>
        <taxon>Bacillota</taxon>
        <taxon>Bacilli</taxon>
        <taxon>Bacillales</taxon>
        <taxon>Bacillaceae</taxon>
        <taxon>Sutcliffiella</taxon>
    </lineage>
</organism>
<keyword evidence="3" id="KW-0282">Flagellum</keyword>
<feature type="region of interest" description="Disordered" evidence="1">
    <location>
        <begin position="29"/>
        <end position="74"/>
    </location>
</feature>
<evidence type="ECO:0000313" key="4">
    <source>
        <dbReference type="Proteomes" id="UP000737402"/>
    </source>
</evidence>
<evidence type="ECO:0000256" key="1">
    <source>
        <dbReference type="SAM" id="MobiDB-lite"/>
    </source>
</evidence>
<protein>
    <submittedName>
        <fullName evidence="3">Flagellar motor protein MotB</fullName>
    </submittedName>
</protein>
<comment type="caution">
    <text evidence="3">The sequence shown here is derived from an EMBL/GenBank/DDBJ whole genome shotgun (WGS) entry which is preliminary data.</text>
</comment>
<keyword evidence="2" id="KW-0812">Transmembrane</keyword>
<dbReference type="Proteomes" id="UP000737402">
    <property type="component" value="Unassembled WGS sequence"/>
</dbReference>
<gene>
    <name evidence="3" type="ORF">JOC95_002164</name>
</gene>
<keyword evidence="2" id="KW-1133">Transmembrane helix</keyword>
<feature type="compositionally biased region" description="Polar residues" evidence="1">
    <location>
        <begin position="50"/>
        <end position="60"/>
    </location>
</feature>
<dbReference type="RefSeq" id="WP_204415904.1">
    <property type="nucleotide sequence ID" value="NZ_JAFBED010000004.1"/>
</dbReference>
<feature type="transmembrane region" description="Helical" evidence="2">
    <location>
        <begin position="6"/>
        <end position="27"/>
    </location>
</feature>
<feature type="region of interest" description="Disordered" evidence="1">
    <location>
        <begin position="175"/>
        <end position="194"/>
    </location>
</feature>
<evidence type="ECO:0000313" key="3">
    <source>
        <dbReference type="EMBL" id="MBM7620311.1"/>
    </source>
</evidence>
<proteinExistence type="predicted"/>
<keyword evidence="4" id="KW-1185">Reference proteome</keyword>
<accession>A0ABS2P026</accession>